<dbReference type="InterPro" id="IPR044839">
    <property type="entry name" value="NDR1-like"/>
</dbReference>
<organism evidence="5 6">
    <name type="scientific">Salix koriyanagi</name>
    <dbReference type="NCBI Taxonomy" id="2511006"/>
    <lineage>
        <taxon>Eukaryota</taxon>
        <taxon>Viridiplantae</taxon>
        <taxon>Streptophyta</taxon>
        <taxon>Embryophyta</taxon>
        <taxon>Tracheophyta</taxon>
        <taxon>Spermatophyta</taxon>
        <taxon>Magnoliopsida</taxon>
        <taxon>eudicotyledons</taxon>
        <taxon>Gunneridae</taxon>
        <taxon>Pentapetalae</taxon>
        <taxon>rosids</taxon>
        <taxon>fabids</taxon>
        <taxon>Malpighiales</taxon>
        <taxon>Salicaceae</taxon>
        <taxon>Saliceae</taxon>
        <taxon>Salix</taxon>
    </lineage>
</organism>
<sequence>MADRDPHHSTDYVTGYPQLQFLSQNTGSDPRQSDDPFSGGYGHMQPSRHRGTPSGYASEQPYTTNSNSLPRAANPPSTIWSQIYGIAFAAALFIAGISVLAVVTAMSLPKVQVGSISVSSFNVSECQITADWNIEFHITSKWIENYDHLEVFVYYKDEFISGIVLGPVQLRPNKPKLLQANVIASSKKIRRSVANAILSDNKHGSAAFDVKLSFTVKGANRVTWESVGASCGSESSSKCDVYCKELFRFY</sequence>
<keyword evidence="2 4" id="KW-0472">Membrane</keyword>
<evidence type="ECO:0000313" key="6">
    <source>
        <dbReference type="Proteomes" id="UP001151752"/>
    </source>
</evidence>
<feature type="transmembrane region" description="Helical" evidence="4">
    <location>
        <begin position="83"/>
        <end position="103"/>
    </location>
</feature>
<gene>
    <name evidence="5" type="ORF">OIU74_028667</name>
</gene>
<evidence type="ECO:0000256" key="2">
    <source>
        <dbReference type="ARBA" id="ARBA00023136"/>
    </source>
</evidence>
<keyword evidence="4" id="KW-0812">Transmembrane</keyword>
<dbReference type="PANTHER" id="PTHR31234:SF2">
    <property type="entry name" value="OS05G0199100 PROTEIN"/>
    <property type="match status" value="1"/>
</dbReference>
<proteinExistence type="predicted"/>
<name>A0A9Q0VD37_9ROSI</name>
<evidence type="ECO:0000256" key="3">
    <source>
        <dbReference type="SAM" id="MobiDB-lite"/>
    </source>
</evidence>
<dbReference type="AlphaFoldDB" id="A0A9Q0VD37"/>
<evidence type="ECO:0000256" key="1">
    <source>
        <dbReference type="ARBA" id="ARBA00004370"/>
    </source>
</evidence>
<feature type="compositionally biased region" description="Polar residues" evidence="3">
    <location>
        <begin position="55"/>
        <end position="71"/>
    </location>
</feature>
<accession>A0A9Q0VD37</accession>
<comment type="subcellular location">
    <subcellularLocation>
        <location evidence="1">Membrane</location>
    </subcellularLocation>
</comment>
<evidence type="ECO:0000313" key="5">
    <source>
        <dbReference type="EMBL" id="KAJ6746046.1"/>
    </source>
</evidence>
<keyword evidence="6" id="KW-1185">Reference proteome</keyword>
<feature type="compositionally biased region" description="Polar residues" evidence="3">
    <location>
        <begin position="20"/>
        <end position="30"/>
    </location>
</feature>
<evidence type="ECO:0000256" key="4">
    <source>
        <dbReference type="SAM" id="Phobius"/>
    </source>
</evidence>
<feature type="compositionally biased region" description="Basic and acidic residues" evidence="3">
    <location>
        <begin position="1"/>
        <end position="10"/>
    </location>
</feature>
<dbReference type="GO" id="GO:0098542">
    <property type="term" value="P:defense response to other organism"/>
    <property type="evidence" value="ECO:0007669"/>
    <property type="project" value="InterPro"/>
</dbReference>
<dbReference type="PANTHER" id="PTHR31234">
    <property type="entry name" value="LATE EMBRYOGENESIS ABUNDANT (LEA) HYDROXYPROLINE-RICH GLYCOPROTEIN FAMILY"/>
    <property type="match status" value="1"/>
</dbReference>
<reference evidence="5" key="1">
    <citation type="submission" date="2022-11" db="EMBL/GenBank/DDBJ databases">
        <authorList>
            <person name="Hyden B.L."/>
            <person name="Feng K."/>
            <person name="Yates T."/>
            <person name="Jawdy S."/>
            <person name="Smart L.B."/>
            <person name="Muchero W."/>
        </authorList>
    </citation>
    <scope>NUCLEOTIDE SEQUENCE</scope>
    <source>
        <tissue evidence="5">Shoot tip</tissue>
    </source>
</reference>
<dbReference type="GO" id="GO:0005886">
    <property type="term" value="C:plasma membrane"/>
    <property type="evidence" value="ECO:0007669"/>
    <property type="project" value="TreeGrafter"/>
</dbReference>
<dbReference type="EMBL" id="JAPFFM010000009">
    <property type="protein sequence ID" value="KAJ6746046.1"/>
    <property type="molecule type" value="Genomic_DNA"/>
</dbReference>
<feature type="region of interest" description="Disordered" evidence="3">
    <location>
        <begin position="1"/>
        <end position="71"/>
    </location>
</feature>
<dbReference type="Proteomes" id="UP001151752">
    <property type="component" value="Chromosome 6"/>
</dbReference>
<comment type="caution">
    <text evidence="5">The sequence shown here is derived from an EMBL/GenBank/DDBJ whole genome shotgun (WGS) entry which is preliminary data.</text>
</comment>
<keyword evidence="4" id="KW-1133">Transmembrane helix</keyword>
<reference evidence="5" key="2">
    <citation type="journal article" date="2023" name="Int. J. Mol. Sci.">
        <title>De Novo Assembly and Annotation of 11 Diverse Shrub Willow (Salix) Genomes Reveals Novel Gene Organization in Sex-Linked Regions.</title>
        <authorList>
            <person name="Hyden B."/>
            <person name="Feng K."/>
            <person name="Yates T.B."/>
            <person name="Jawdy S."/>
            <person name="Cereghino C."/>
            <person name="Smart L.B."/>
            <person name="Muchero W."/>
        </authorList>
    </citation>
    <scope>NUCLEOTIDE SEQUENCE</scope>
    <source>
        <tissue evidence="5">Shoot tip</tissue>
    </source>
</reference>
<protein>
    <submittedName>
        <fullName evidence="5">GRPE-LIKE PROTEIN</fullName>
    </submittedName>
</protein>